<dbReference type="PROSITE" id="PS51471">
    <property type="entry name" value="FE2OG_OXY"/>
    <property type="match status" value="1"/>
</dbReference>
<sequence>MDKDFLKRLHGKMMKQGIRMNYYPACSRPDLVLGISPHSDSSSITLLVQDDEIAGLQIRHKGGWVPVKPVPNAIVVNIGDVIERKRYGQNLTFNGVCQSIEHRAATNVAAARMSIATFVMPDDEVELSPVETMVDDYNRPIMYKSIKYGDYLRYTLSKKMDGKANTELLKVGNESD</sequence>
<dbReference type="InterPro" id="IPR044861">
    <property type="entry name" value="IPNS-like_FE2OG_OXY"/>
</dbReference>
<accession>A0AAV1QVB2</accession>
<dbReference type="Proteomes" id="UP001314170">
    <property type="component" value="Unassembled WGS sequence"/>
</dbReference>
<dbReference type="PANTHER" id="PTHR47991">
    <property type="entry name" value="OXOGLUTARATE/IRON-DEPENDENT DIOXYGENASE"/>
    <property type="match status" value="1"/>
</dbReference>
<keyword evidence="2" id="KW-0847">Vitamin C</keyword>
<evidence type="ECO:0000259" key="4">
    <source>
        <dbReference type="PROSITE" id="PS51471"/>
    </source>
</evidence>
<dbReference type="Pfam" id="PF03171">
    <property type="entry name" value="2OG-FeII_Oxy"/>
    <property type="match status" value="1"/>
</dbReference>
<dbReference type="InterPro" id="IPR050295">
    <property type="entry name" value="Plant_2OG-oxidoreductases"/>
</dbReference>
<organism evidence="5 6">
    <name type="scientific">Dovyalis caffra</name>
    <dbReference type="NCBI Taxonomy" id="77055"/>
    <lineage>
        <taxon>Eukaryota</taxon>
        <taxon>Viridiplantae</taxon>
        <taxon>Streptophyta</taxon>
        <taxon>Embryophyta</taxon>
        <taxon>Tracheophyta</taxon>
        <taxon>Spermatophyta</taxon>
        <taxon>Magnoliopsida</taxon>
        <taxon>eudicotyledons</taxon>
        <taxon>Gunneridae</taxon>
        <taxon>Pentapetalae</taxon>
        <taxon>rosids</taxon>
        <taxon>fabids</taxon>
        <taxon>Malpighiales</taxon>
        <taxon>Salicaceae</taxon>
        <taxon>Flacourtieae</taxon>
        <taxon>Dovyalis</taxon>
    </lineage>
</organism>
<keyword evidence="1" id="KW-0479">Metal-binding</keyword>
<evidence type="ECO:0000256" key="2">
    <source>
        <dbReference type="ARBA" id="ARBA00022896"/>
    </source>
</evidence>
<reference evidence="5 6" key="1">
    <citation type="submission" date="2024-01" db="EMBL/GenBank/DDBJ databases">
        <authorList>
            <person name="Waweru B."/>
        </authorList>
    </citation>
    <scope>NUCLEOTIDE SEQUENCE [LARGE SCALE GENOMIC DNA]</scope>
</reference>
<evidence type="ECO:0000256" key="1">
    <source>
        <dbReference type="ARBA" id="ARBA00022723"/>
    </source>
</evidence>
<comment type="caution">
    <text evidence="5">The sequence shown here is derived from an EMBL/GenBank/DDBJ whole genome shotgun (WGS) entry which is preliminary data.</text>
</comment>
<dbReference type="GO" id="GO:0031418">
    <property type="term" value="F:L-ascorbic acid binding"/>
    <property type="evidence" value="ECO:0007669"/>
    <property type="project" value="UniProtKB-KW"/>
</dbReference>
<gene>
    <name evidence="5" type="ORF">DCAF_LOCUS3416</name>
</gene>
<dbReference type="InterPro" id="IPR005123">
    <property type="entry name" value="Oxoglu/Fe-dep_dioxygenase_dom"/>
</dbReference>
<evidence type="ECO:0000256" key="3">
    <source>
        <dbReference type="ARBA" id="ARBA00023004"/>
    </source>
</evidence>
<dbReference type="SUPFAM" id="SSF51197">
    <property type="entry name" value="Clavaminate synthase-like"/>
    <property type="match status" value="1"/>
</dbReference>
<keyword evidence="3" id="KW-0408">Iron</keyword>
<protein>
    <recommendedName>
        <fullName evidence="4">Fe2OG dioxygenase domain-containing protein</fullName>
    </recommendedName>
</protein>
<evidence type="ECO:0000313" key="5">
    <source>
        <dbReference type="EMBL" id="CAK7325727.1"/>
    </source>
</evidence>
<dbReference type="GO" id="GO:0046872">
    <property type="term" value="F:metal ion binding"/>
    <property type="evidence" value="ECO:0007669"/>
    <property type="project" value="UniProtKB-KW"/>
</dbReference>
<evidence type="ECO:0000313" key="6">
    <source>
        <dbReference type="Proteomes" id="UP001314170"/>
    </source>
</evidence>
<keyword evidence="6" id="KW-1185">Reference proteome</keyword>
<name>A0AAV1QVB2_9ROSI</name>
<feature type="domain" description="Fe2OG dioxygenase" evidence="4">
    <location>
        <begin position="14"/>
        <end position="121"/>
    </location>
</feature>
<proteinExistence type="predicted"/>
<dbReference type="Gene3D" id="2.60.120.330">
    <property type="entry name" value="B-lactam Antibiotic, Isopenicillin N Synthase, Chain"/>
    <property type="match status" value="1"/>
</dbReference>
<dbReference type="InterPro" id="IPR027443">
    <property type="entry name" value="IPNS-like_sf"/>
</dbReference>
<dbReference type="EMBL" id="CAWUPB010000850">
    <property type="protein sequence ID" value="CAK7325727.1"/>
    <property type="molecule type" value="Genomic_DNA"/>
</dbReference>
<dbReference type="AlphaFoldDB" id="A0AAV1QVB2"/>